<evidence type="ECO:0000256" key="1">
    <source>
        <dbReference type="ARBA" id="ARBA00022857"/>
    </source>
</evidence>
<dbReference type="PANTHER" id="PTHR44154:SF1">
    <property type="entry name" value="QUINONE OXIDOREDUCTASE"/>
    <property type="match status" value="1"/>
</dbReference>
<organism evidence="3 4">
    <name type="scientific">Caldalkalibacillus horti</name>
    <dbReference type="NCBI Taxonomy" id="77523"/>
    <lineage>
        <taxon>Bacteria</taxon>
        <taxon>Bacillati</taxon>
        <taxon>Bacillota</taxon>
        <taxon>Bacilli</taxon>
        <taxon>Bacillales</taxon>
        <taxon>Bacillaceae</taxon>
        <taxon>Caldalkalibacillus</taxon>
    </lineage>
</organism>
<dbReference type="InterPro" id="IPR013154">
    <property type="entry name" value="ADH-like_N"/>
</dbReference>
<evidence type="ECO:0000313" key="3">
    <source>
        <dbReference type="EMBL" id="MDQ0166391.1"/>
    </source>
</evidence>
<reference evidence="3 4" key="1">
    <citation type="submission" date="2023-07" db="EMBL/GenBank/DDBJ databases">
        <title>Genomic Encyclopedia of Type Strains, Phase IV (KMG-IV): sequencing the most valuable type-strain genomes for metagenomic binning, comparative biology and taxonomic classification.</title>
        <authorList>
            <person name="Goeker M."/>
        </authorList>
    </citation>
    <scope>NUCLEOTIDE SEQUENCE [LARGE SCALE GENOMIC DNA]</scope>
    <source>
        <strain evidence="3 4">DSM 12751</strain>
    </source>
</reference>
<keyword evidence="1" id="KW-0521">NADP</keyword>
<dbReference type="SUPFAM" id="SSF50129">
    <property type="entry name" value="GroES-like"/>
    <property type="match status" value="1"/>
</dbReference>
<dbReference type="InterPro" id="IPR013149">
    <property type="entry name" value="ADH-like_C"/>
</dbReference>
<dbReference type="PANTHER" id="PTHR44154">
    <property type="entry name" value="QUINONE OXIDOREDUCTASE"/>
    <property type="match status" value="1"/>
</dbReference>
<comment type="caution">
    <text evidence="3">The sequence shown here is derived from an EMBL/GenBank/DDBJ whole genome shotgun (WGS) entry which is preliminary data.</text>
</comment>
<dbReference type="InterPro" id="IPR036291">
    <property type="entry name" value="NAD(P)-bd_dom_sf"/>
</dbReference>
<dbReference type="Proteomes" id="UP001235840">
    <property type="component" value="Unassembled WGS sequence"/>
</dbReference>
<feature type="domain" description="Enoyl reductase (ER)" evidence="2">
    <location>
        <begin position="10"/>
        <end position="341"/>
    </location>
</feature>
<evidence type="ECO:0000313" key="4">
    <source>
        <dbReference type="Proteomes" id="UP001235840"/>
    </source>
</evidence>
<dbReference type="RefSeq" id="WP_307394557.1">
    <property type="nucleotide sequence ID" value="NZ_BAAADK010000020.1"/>
</dbReference>
<sequence length="346" mass="37830">MKAIVVEHHGSIEELRFREHTPLPELAPHQIRVQTAYCGLNHLDIWLRKGGTGDKLTLPRIPGSDVVGIVQEVGQGVRKIQVGEAVLLYPGQGCGLCPACIAGRETMCPEFQIRGYHLDGGYAEYVTVEEQCALPIPADQLKLWAGVPVSYVTAWNALVTKGQLKPIDAVVIWGASGGLGYAALSIAQAFGAKVIGIVGSKNKATFLQEQGFTGDIIIRSEDLLEEIKQLTHKRGVDLVLDHVGKQTWNISLKMLTKGGRLAFCGITSGPKVETDLRYIFGKQLSIFGSWMGDHQDFMEVVQFLKQHPQALPYIYKEFPLHDAQEAQATLEQGDHVGKVVLNVSAS</sequence>
<accession>A0ABT9VZH4</accession>
<gene>
    <name evidence="3" type="ORF">J2S11_002295</name>
</gene>
<proteinExistence type="predicted"/>
<dbReference type="Pfam" id="PF00107">
    <property type="entry name" value="ADH_zinc_N"/>
    <property type="match status" value="1"/>
</dbReference>
<dbReference type="Gene3D" id="3.90.180.10">
    <property type="entry name" value="Medium-chain alcohol dehydrogenases, catalytic domain"/>
    <property type="match status" value="1"/>
</dbReference>
<dbReference type="Gene3D" id="3.40.50.720">
    <property type="entry name" value="NAD(P)-binding Rossmann-like Domain"/>
    <property type="match status" value="1"/>
</dbReference>
<name>A0ABT9VZH4_9BACI</name>
<dbReference type="SUPFAM" id="SSF51735">
    <property type="entry name" value="NAD(P)-binding Rossmann-fold domains"/>
    <property type="match status" value="1"/>
</dbReference>
<keyword evidence="4" id="KW-1185">Reference proteome</keyword>
<dbReference type="Pfam" id="PF08240">
    <property type="entry name" value="ADH_N"/>
    <property type="match status" value="1"/>
</dbReference>
<dbReference type="EMBL" id="JAUSTY010000008">
    <property type="protein sequence ID" value="MDQ0166391.1"/>
    <property type="molecule type" value="Genomic_DNA"/>
</dbReference>
<protein>
    <submittedName>
        <fullName evidence="3">NADPH:quinone reductase-like Zn-dependent oxidoreductase</fullName>
    </submittedName>
</protein>
<evidence type="ECO:0000259" key="2">
    <source>
        <dbReference type="SMART" id="SM00829"/>
    </source>
</evidence>
<dbReference type="SMART" id="SM00829">
    <property type="entry name" value="PKS_ER"/>
    <property type="match status" value="1"/>
</dbReference>
<dbReference type="InterPro" id="IPR020843">
    <property type="entry name" value="ER"/>
</dbReference>
<dbReference type="InterPro" id="IPR051603">
    <property type="entry name" value="Zinc-ADH_QOR/CCCR"/>
</dbReference>
<dbReference type="InterPro" id="IPR011032">
    <property type="entry name" value="GroES-like_sf"/>
</dbReference>